<evidence type="ECO:0000313" key="3">
    <source>
        <dbReference type="EMBL" id="GGI81029.1"/>
    </source>
</evidence>
<dbReference type="InterPro" id="IPR005565">
    <property type="entry name" value="Hemolysn_activator_HlyB_C"/>
</dbReference>
<accession>A0A917JTY1</accession>
<feature type="signal peptide" evidence="1">
    <location>
        <begin position="1"/>
        <end position="22"/>
    </location>
</feature>
<protein>
    <recommendedName>
        <fullName evidence="2">Haemolysin activator HlyB C-terminal domain-containing protein</fullName>
    </recommendedName>
</protein>
<dbReference type="RefSeq" id="WP_188919990.1">
    <property type="nucleotide sequence ID" value="NZ_BMPZ01000003.1"/>
</dbReference>
<feature type="domain" description="Haemolysin activator HlyB C-terminal" evidence="2">
    <location>
        <begin position="343"/>
        <end position="504"/>
    </location>
</feature>
<organism evidence="3 4">
    <name type="scientific">Shewanella gelidii</name>
    <dbReference type="NCBI Taxonomy" id="1642821"/>
    <lineage>
        <taxon>Bacteria</taxon>
        <taxon>Pseudomonadati</taxon>
        <taxon>Pseudomonadota</taxon>
        <taxon>Gammaproteobacteria</taxon>
        <taxon>Alteromonadales</taxon>
        <taxon>Shewanellaceae</taxon>
        <taxon>Shewanella</taxon>
    </lineage>
</organism>
<name>A0A917JTY1_9GAMM</name>
<keyword evidence="4" id="KW-1185">Reference proteome</keyword>
<evidence type="ECO:0000256" key="1">
    <source>
        <dbReference type="SAM" id="SignalP"/>
    </source>
</evidence>
<gene>
    <name evidence="3" type="ORF">GCM10009332_17980</name>
</gene>
<dbReference type="Gene3D" id="2.40.160.50">
    <property type="entry name" value="membrane protein fhac: a member of the omp85/tpsb transporter family"/>
    <property type="match status" value="1"/>
</dbReference>
<feature type="chain" id="PRO_5037286972" description="Haemolysin activator HlyB C-terminal domain-containing protein" evidence="1">
    <location>
        <begin position="23"/>
        <end position="543"/>
    </location>
</feature>
<dbReference type="AlphaFoldDB" id="A0A917JTY1"/>
<sequence>MLSIKPLFFTVLLSFTPQVASATDPKIPVTSQTLEQPKKVARIVVISHPIFDESAPNAFFLHHWANYLHINTKESTILDLLSFGAHDEIDQDDLEEAQRLLRAEPFLRDAKISFAHQDPNADIKEDGEVVIVETWDNWSLLPTMSVGRSGGESKFSAGIKEDNLLGLGIKTRIKYSSDDDRTGYKFAVKAPLKWIKHATLGFSFYDNSDGQSSQMRFVKPFYTLNGEHMYQSSFAHTKQVDTLRQNGRDVNEFHHDIEYLNFAYGWRLHHDKQVTKRIMVGATQDHHSFRHTGEFTQEPLPQDREFTYPWVSYQHIEDDYHVLTNVNLINYNEDFNLGWQYQIKVGVETKDRHDDLGYHLNFDVTKGYKFANQLALLSFDAKATLGTTQADFYQANLQAEYFYKINPRWTAYAKTRVSSSQNNYLDRPFTLGDETGVRGYPNDYQYGDQQWLVTAEVRNYPNINLYQLAELGWAAFIDIGHAYGCADAGNEESGVLGSIGIGARLYSSRSSYGNVAHIDLTLPFTSGEEVNDWEWRFVVKRKF</sequence>
<reference evidence="3" key="2">
    <citation type="submission" date="2020-09" db="EMBL/GenBank/DDBJ databases">
        <authorList>
            <person name="Sun Q."/>
            <person name="Ohkuma M."/>
        </authorList>
    </citation>
    <scope>NUCLEOTIDE SEQUENCE</scope>
    <source>
        <strain evidence="3">JCM 30804</strain>
    </source>
</reference>
<dbReference type="EMBL" id="BMPZ01000003">
    <property type="protein sequence ID" value="GGI81029.1"/>
    <property type="molecule type" value="Genomic_DNA"/>
</dbReference>
<proteinExistence type="predicted"/>
<evidence type="ECO:0000313" key="4">
    <source>
        <dbReference type="Proteomes" id="UP000613743"/>
    </source>
</evidence>
<dbReference type="Proteomes" id="UP000613743">
    <property type="component" value="Unassembled WGS sequence"/>
</dbReference>
<dbReference type="Pfam" id="PF03865">
    <property type="entry name" value="ShlB"/>
    <property type="match status" value="1"/>
</dbReference>
<keyword evidence="1" id="KW-0732">Signal</keyword>
<comment type="caution">
    <text evidence="3">The sequence shown here is derived from an EMBL/GenBank/DDBJ whole genome shotgun (WGS) entry which is preliminary data.</text>
</comment>
<reference evidence="3" key="1">
    <citation type="journal article" date="2014" name="Int. J. Syst. Evol. Microbiol.">
        <title>Complete genome sequence of Corynebacterium casei LMG S-19264T (=DSM 44701T), isolated from a smear-ripened cheese.</title>
        <authorList>
            <consortium name="US DOE Joint Genome Institute (JGI-PGF)"/>
            <person name="Walter F."/>
            <person name="Albersmeier A."/>
            <person name="Kalinowski J."/>
            <person name="Ruckert C."/>
        </authorList>
    </citation>
    <scope>NUCLEOTIDE SEQUENCE</scope>
    <source>
        <strain evidence="3">JCM 30804</strain>
    </source>
</reference>
<evidence type="ECO:0000259" key="2">
    <source>
        <dbReference type="Pfam" id="PF03865"/>
    </source>
</evidence>